<dbReference type="HOGENOM" id="CLU_655842_0_0_1"/>
<feature type="compositionally biased region" description="Basic and acidic residues" evidence="1">
    <location>
        <begin position="38"/>
        <end position="50"/>
    </location>
</feature>
<gene>
    <name evidence="2" type="ORF">UCRPA7_4551</name>
</gene>
<dbReference type="RefSeq" id="XP_007915294.1">
    <property type="nucleotide sequence ID" value="XM_007917103.1"/>
</dbReference>
<evidence type="ECO:0000313" key="3">
    <source>
        <dbReference type="Proteomes" id="UP000014074"/>
    </source>
</evidence>
<protein>
    <submittedName>
        <fullName evidence="2">Uncharacterized protein</fullName>
    </submittedName>
</protein>
<name>R8BKT5_PHAM7</name>
<feature type="compositionally biased region" description="Basic residues" evidence="1">
    <location>
        <begin position="59"/>
        <end position="72"/>
    </location>
</feature>
<dbReference type="Proteomes" id="UP000014074">
    <property type="component" value="Unassembled WGS sequence"/>
</dbReference>
<feature type="region of interest" description="Disordered" evidence="1">
    <location>
        <begin position="38"/>
        <end position="92"/>
    </location>
</feature>
<dbReference type="KEGG" id="tmn:UCRPA7_4551"/>
<proteinExistence type="predicted"/>
<dbReference type="GeneID" id="19325013"/>
<dbReference type="EMBL" id="KB933120">
    <property type="protein sequence ID" value="EON99921.1"/>
    <property type="molecule type" value="Genomic_DNA"/>
</dbReference>
<evidence type="ECO:0000313" key="2">
    <source>
        <dbReference type="EMBL" id="EON99921.1"/>
    </source>
</evidence>
<keyword evidence="3" id="KW-1185">Reference proteome</keyword>
<evidence type="ECO:0000256" key="1">
    <source>
        <dbReference type="SAM" id="MobiDB-lite"/>
    </source>
</evidence>
<accession>R8BKT5</accession>
<reference evidence="3" key="1">
    <citation type="journal article" date="2013" name="Genome Announc.">
        <title>Draft genome sequence of the ascomycete Phaeoacremonium aleophilum strain UCR-PA7, a causal agent of the esca disease complex in grapevines.</title>
        <authorList>
            <person name="Blanco-Ulate B."/>
            <person name="Rolshausen P."/>
            <person name="Cantu D."/>
        </authorList>
    </citation>
    <scope>NUCLEOTIDE SEQUENCE [LARGE SCALE GENOMIC DNA]</scope>
    <source>
        <strain evidence="3">UCR-PA7</strain>
    </source>
</reference>
<dbReference type="AlphaFoldDB" id="R8BKT5"/>
<organism evidence="2 3">
    <name type="scientific">Phaeoacremonium minimum (strain UCR-PA7)</name>
    <name type="common">Esca disease fungus</name>
    <name type="synonym">Togninia minima</name>
    <dbReference type="NCBI Taxonomy" id="1286976"/>
    <lineage>
        <taxon>Eukaryota</taxon>
        <taxon>Fungi</taxon>
        <taxon>Dikarya</taxon>
        <taxon>Ascomycota</taxon>
        <taxon>Pezizomycotina</taxon>
        <taxon>Sordariomycetes</taxon>
        <taxon>Sordariomycetidae</taxon>
        <taxon>Togniniales</taxon>
        <taxon>Togniniaceae</taxon>
        <taxon>Phaeoacremonium</taxon>
    </lineage>
</organism>
<sequence length="419" mass="46812">MAEPMDLDDARPAGRVGNRITLNNPFAIIPTIIVSSHDEAAGNRSHKDTNDPPTPTPARRQKLRKHRFKAAKSKALQRDKNKVTKIPGPSENRHRMMTRSAYRRAALRAAGAMDVDDAPYLSIHNTVNPLPGVPDNLAKLPKNLQELEAQGFKENSGLITPTQLNHLLSTELPGFTFFLHSSGENPDNNPSSRIAYPGVTQLTEKQLEDLAILLNFNKIGRRHLGINKIKDLVRTLHILFERAVARSTPGTESRAYVPGDEKSAEFWSMILWRFLRREVVTQQKEQPGQEPVAGSAEAAAQYFMDQGEAIVALFSRLTSARAAYLRTSNETVHHASTLLTMNARSALNNVNYGSFPTDDESEIEERQDGLKVDNHDQVNDPAVSRPNRRFLRAVDQWMAFMEERSGEAVDMSFFSALSL</sequence>